<reference evidence="8 9" key="1">
    <citation type="journal article" date="2023" name="Hortic Res">
        <title>Pangenome of water caltrop reveals structural variations and asymmetric subgenome divergence after allopolyploidization.</title>
        <authorList>
            <person name="Zhang X."/>
            <person name="Chen Y."/>
            <person name="Wang L."/>
            <person name="Yuan Y."/>
            <person name="Fang M."/>
            <person name="Shi L."/>
            <person name="Lu R."/>
            <person name="Comes H.P."/>
            <person name="Ma Y."/>
            <person name="Chen Y."/>
            <person name="Huang G."/>
            <person name="Zhou Y."/>
            <person name="Zheng Z."/>
            <person name="Qiu Y."/>
        </authorList>
    </citation>
    <scope>NUCLEOTIDE SEQUENCE [LARGE SCALE GENOMIC DNA]</scope>
    <source>
        <strain evidence="8">F231</strain>
    </source>
</reference>
<keyword evidence="5" id="KW-0560">Oxidoreductase</keyword>
<dbReference type="Proteomes" id="UP001346149">
    <property type="component" value="Unassembled WGS sequence"/>
</dbReference>
<dbReference type="InterPro" id="IPR036396">
    <property type="entry name" value="Cyt_P450_sf"/>
</dbReference>
<evidence type="ECO:0000256" key="2">
    <source>
        <dbReference type="ARBA" id="ARBA00010617"/>
    </source>
</evidence>
<protein>
    <submittedName>
        <fullName evidence="8">Uncharacterized protein</fullName>
    </submittedName>
</protein>
<dbReference type="Gene3D" id="1.10.630.10">
    <property type="entry name" value="Cytochrome P450"/>
    <property type="match status" value="1"/>
</dbReference>
<name>A0AAN7K5S2_TRANT</name>
<dbReference type="Pfam" id="PF00067">
    <property type="entry name" value="p450"/>
    <property type="match status" value="1"/>
</dbReference>
<dbReference type="GO" id="GO:0004497">
    <property type="term" value="F:monooxygenase activity"/>
    <property type="evidence" value="ECO:0007669"/>
    <property type="project" value="UniProtKB-KW"/>
</dbReference>
<gene>
    <name evidence="8" type="ORF">SAY86_008096</name>
</gene>
<comment type="cofactor">
    <cofactor evidence="1">
        <name>heme</name>
        <dbReference type="ChEBI" id="CHEBI:30413"/>
    </cofactor>
</comment>
<organism evidence="8 9">
    <name type="scientific">Trapa natans</name>
    <name type="common">Water chestnut</name>
    <dbReference type="NCBI Taxonomy" id="22666"/>
    <lineage>
        <taxon>Eukaryota</taxon>
        <taxon>Viridiplantae</taxon>
        <taxon>Streptophyta</taxon>
        <taxon>Embryophyta</taxon>
        <taxon>Tracheophyta</taxon>
        <taxon>Spermatophyta</taxon>
        <taxon>Magnoliopsida</taxon>
        <taxon>eudicotyledons</taxon>
        <taxon>Gunneridae</taxon>
        <taxon>Pentapetalae</taxon>
        <taxon>rosids</taxon>
        <taxon>malvids</taxon>
        <taxon>Myrtales</taxon>
        <taxon>Lythraceae</taxon>
        <taxon>Trapa</taxon>
    </lineage>
</organism>
<evidence type="ECO:0000313" key="9">
    <source>
        <dbReference type="Proteomes" id="UP001346149"/>
    </source>
</evidence>
<keyword evidence="3" id="KW-0349">Heme</keyword>
<evidence type="ECO:0000256" key="6">
    <source>
        <dbReference type="ARBA" id="ARBA00023004"/>
    </source>
</evidence>
<evidence type="ECO:0000256" key="5">
    <source>
        <dbReference type="ARBA" id="ARBA00023002"/>
    </source>
</evidence>
<dbReference type="GO" id="GO:0016705">
    <property type="term" value="F:oxidoreductase activity, acting on paired donors, with incorporation or reduction of molecular oxygen"/>
    <property type="evidence" value="ECO:0007669"/>
    <property type="project" value="InterPro"/>
</dbReference>
<dbReference type="PANTHER" id="PTHR47944">
    <property type="entry name" value="CYTOCHROME P450 98A9"/>
    <property type="match status" value="1"/>
</dbReference>
<dbReference type="GO" id="GO:0020037">
    <property type="term" value="F:heme binding"/>
    <property type="evidence" value="ECO:0007669"/>
    <property type="project" value="InterPro"/>
</dbReference>
<keyword evidence="9" id="KW-1185">Reference proteome</keyword>
<dbReference type="EMBL" id="JAXQNO010000024">
    <property type="protein sequence ID" value="KAK4762328.1"/>
    <property type="molecule type" value="Genomic_DNA"/>
</dbReference>
<evidence type="ECO:0000256" key="3">
    <source>
        <dbReference type="ARBA" id="ARBA00022617"/>
    </source>
</evidence>
<dbReference type="GO" id="GO:0005506">
    <property type="term" value="F:iron ion binding"/>
    <property type="evidence" value="ECO:0007669"/>
    <property type="project" value="InterPro"/>
</dbReference>
<comment type="caution">
    <text evidence="8">The sequence shown here is derived from an EMBL/GenBank/DDBJ whole genome shotgun (WGS) entry which is preliminary data.</text>
</comment>
<accession>A0AAN7K5S2</accession>
<comment type="similarity">
    <text evidence="2">Belongs to the cytochrome P450 family.</text>
</comment>
<evidence type="ECO:0000256" key="1">
    <source>
        <dbReference type="ARBA" id="ARBA00001971"/>
    </source>
</evidence>
<evidence type="ECO:0000256" key="7">
    <source>
        <dbReference type="ARBA" id="ARBA00023033"/>
    </source>
</evidence>
<keyword evidence="7" id="KW-0503">Monooxygenase</keyword>
<dbReference type="PANTHER" id="PTHR47944:SF18">
    <property type="entry name" value="FLAVONOID 3'-MONOOXYGENASE"/>
    <property type="match status" value="1"/>
</dbReference>
<proteinExistence type="inferred from homology"/>
<evidence type="ECO:0000256" key="4">
    <source>
        <dbReference type="ARBA" id="ARBA00022723"/>
    </source>
</evidence>
<keyword evidence="4" id="KW-0479">Metal-binding</keyword>
<sequence length="144" mass="15560">MAFGKYGPRWKLMRKLTNLHMLGPKVLEQGAAVRQEEVGVLIRAICNAATVTVTVPEIVTCTLANIISRMVFSRRMTAVGAEGSAGGFKDLVEEALVLSVAGDAGDSAQTMNMEESFGQTVRKTVSLTAIARRRLSPSAYTSYY</sequence>
<dbReference type="AlphaFoldDB" id="A0AAN7K5S2"/>
<evidence type="ECO:0000313" key="8">
    <source>
        <dbReference type="EMBL" id="KAK4762328.1"/>
    </source>
</evidence>
<dbReference type="SUPFAM" id="SSF48264">
    <property type="entry name" value="Cytochrome P450"/>
    <property type="match status" value="1"/>
</dbReference>
<keyword evidence="6" id="KW-0408">Iron</keyword>
<dbReference type="InterPro" id="IPR001128">
    <property type="entry name" value="Cyt_P450"/>
</dbReference>